<dbReference type="RefSeq" id="WP_101605567.1">
    <property type="nucleotide sequence ID" value="NZ_CP025001.1"/>
</dbReference>
<dbReference type="KEGG" id="bsia:CWD84_17225"/>
<protein>
    <submittedName>
        <fullName evidence="9">ABC transporter permease</fullName>
    </submittedName>
</protein>
<comment type="subcellular location">
    <subcellularLocation>
        <location evidence="1 7">Cell membrane</location>
        <topology evidence="1 7">Multi-pass membrane protein</topology>
    </subcellularLocation>
</comment>
<feature type="transmembrane region" description="Helical" evidence="7">
    <location>
        <begin position="244"/>
        <end position="265"/>
    </location>
</feature>
<dbReference type="AlphaFoldDB" id="A0AAI8HQR2"/>
<feature type="transmembrane region" description="Helical" evidence="7">
    <location>
        <begin position="148"/>
        <end position="167"/>
    </location>
</feature>
<dbReference type="PROSITE" id="PS50928">
    <property type="entry name" value="ABC_TM1"/>
    <property type="match status" value="1"/>
</dbReference>
<reference evidence="9 10" key="1">
    <citation type="submission" date="2017-11" db="EMBL/GenBank/DDBJ databases">
        <title>Genome sequence and genome mining of multiple bioactive secondary metabolites from a deep sea-derived Bacillus siamensis SCSIO 05746.</title>
        <authorList>
            <person name="Pan H.-Q."/>
            <person name="Ju J.-H."/>
        </authorList>
    </citation>
    <scope>NUCLEOTIDE SEQUENCE [LARGE SCALE GENOMIC DNA]</scope>
    <source>
        <strain evidence="9 10">SCSIO 05746</strain>
    </source>
</reference>
<evidence type="ECO:0000256" key="4">
    <source>
        <dbReference type="ARBA" id="ARBA00022692"/>
    </source>
</evidence>
<keyword evidence="2 7" id="KW-0813">Transport</keyword>
<dbReference type="Pfam" id="PF00528">
    <property type="entry name" value="BPD_transp_1"/>
    <property type="match status" value="1"/>
</dbReference>
<keyword evidence="3" id="KW-1003">Cell membrane</keyword>
<keyword evidence="4 7" id="KW-0812">Transmembrane</keyword>
<feature type="domain" description="ABC transmembrane type-1" evidence="8">
    <location>
        <begin position="82"/>
        <end position="262"/>
    </location>
</feature>
<dbReference type="FunFam" id="1.10.3720.10:FF:000003">
    <property type="entry name" value="Aliphatic sulfonate ABC transporter permease"/>
    <property type="match status" value="1"/>
</dbReference>
<dbReference type="InterPro" id="IPR000515">
    <property type="entry name" value="MetI-like"/>
</dbReference>
<feature type="transmembrane region" description="Helical" evidence="7">
    <location>
        <begin position="211"/>
        <end position="232"/>
    </location>
</feature>
<comment type="similarity">
    <text evidence="7">Belongs to the binding-protein-dependent transport system permease family.</text>
</comment>
<feature type="transmembrane region" description="Helical" evidence="7">
    <location>
        <begin position="86"/>
        <end position="109"/>
    </location>
</feature>
<dbReference type="SUPFAM" id="SSF161098">
    <property type="entry name" value="MetI-like"/>
    <property type="match status" value="1"/>
</dbReference>
<dbReference type="EMBL" id="CP025001">
    <property type="protein sequence ID" value="AUJ78441.1"/>
    <property type="molecule type" value="Genomic_DNA"/>
</dbReference>
<sequence length="278" mass="30526">MMKAEASTAPGTLSQSEKKAAAKSRRYSYQWMKGFVLPAAVIAVWQFIASLGIVSATVLPSPVVILQTFQELLLSGELWGHLEISLYRAAAGFLLGAGLGLVFGLLVGFSKRTEAYLDPSLQMLRTVPHLAVTPLFILWFGFDETSKILLIALGAFFPVYINTFLGIRSVDAKLFDVARVLEFNWYQQMAKLILPASLPSILLGIRLSLGIAWLGLVVAELMGSSAGVGYMIMDARQFSQTNKVFVGIIIFAAVGKLTDALVRMLERKLLKWRNSYEG</sequence>
<evidence type="ECO:0000259" key="8">
    <source>
        <dbReference type="PROSITE" id="PS50928"/>
    </source>
</evidence>
<dbReference type="GO" id="GO:0005886">
    <property type="term" value="C:plasma membrane"/>
    <property type="evidence" value="ECO:0007669"/>
    <property type="project" value="UniProtKB-SubCell"/>
</dbReference>
<dbReference type="GO" id="GO:0042918">
    <property type="term" value="P:alkanesulfonate transmembrane transport"/>
    <property type="evidence" value="ECO:0007669"/>
    <property type="project" value="UniProtKB-ARBA"/>
</dbReference>
<dbReference type="CDD" id="cd06261">
    <property type="entry name" value="TM_PBP2"/>
    <property type="match status" value="1"/>
</dbReference>
<dbReference type="Gene3D" id="1.10.3720.10">
    <property type="entry name" value="MetI-like"/>
    <property type="match status" value="1"/>
</dbReference>
<evidence type="ECO:0000256" key="2">
    <source>
        <dbReference type="ARBA" id="ARBA00022448"/>
    </source>
</evidence>
<gene>
    <name evidence="9" type="ORF">CWD84_17225</name>
</gene>
<dbReference type="PANTHER" id="PTHR30151:SF38">
    <property type="entry name" value="ALIPHATIC SULFONATES TRANSPORT PERMEASE PROTEIN SSUC-RELATED"/>
    <property type="match status" value="1"/>
</dbReference>
<keyword evidence="5 7" id="KW-1133">Transmembrane helix</keyword>
<evidence type="ECO:0000256" key="6">
    <source>
        <dbReference type="ARBA" id="ARBA00023136"/>
    </source>
</evidence>
<keyword evidence="10" id="KW-1185">Reference proteome</keyword>
<evidence type="ECO:0000256" key="7">
    <source>
        <dbReference type="RuleBase" id="RU363032"/>
    </source>
</evidence>
<feature type="transmembrane region" description="Helical" evidence="7">
    <location>
        <begin position="35"/>
        <end position="66"/>
    </location>
</feature>
<evidence type="ECO:0000313" key="10">
    <source>
        <dbReference type="Proteomes" id="UP000234366"/>
    </source>
</evidence>
<organism evidence="9 10">
    <name type="scientific">Bacillus siamensis</name>
    <dbReference type="NCBI Taxonomy" id="659243"/>
    <lineage>
        <taxon>Bacteria</taxon>
        <taxon>Bacillati</taxon>
        <taxon>Bacillota</taxon>
        <taxon>Bacilli</taxon>
        <taxon>Bacillales</taxon>
        <taxon>Bacillaceae</taxon>
        <taxon>Bacillus</taxon>
        <taxon>Bacillus amyloliquefaciens group</taxon>
    </lineage>
</organism>
<evidence type="ECO:0000256" key="3">
    <source>
        <dbReference type="ARBA" id="ARBA00022475"/>
    </source>
</evidence>
<evidence type="ECO:0000313" key="9">
    <source>
        <dbReference type="EMBL" id="AUJ78441.1"/>
    </source>
</evidence>
<dbReference type="Proteomes" id="UP000234366">
    <property type="component" value="Chromosome"/>
</dbReference>
<evidence type="ECO:0000256" key="5">
    <source>
        <dbReference type="ARBA" id="ARBA00022989"/>
    </source>
</evidence>
<name>A0AAI8HQR2_9BACI</name>
<proteinExistence type="inferred from homology"/>
<dbReference type="InterPro" id="IPR035906">
    <property type="entry name" value="MetI-like_sf"/>
</dbReference>
<keyword evidence="6 7" id="KW-0472">Membrane</keyword>
<accession>A0AAI8HQR2</accession>
<feature type="transmembrane region" description="Helical" evidence="7">
    <location>
        <begin position="121"/>
        <end position="142"/>
    </location>
</feature>
<dbReference type="PANTHER" id="PTHR30151">
    <property type="entry name" value="ALKANE SULFONATE ABC TRANSPORTER-RELATED, MEMBRANE SUBUNIT"/>
    <property type="match status" value="1"/>
</dbReference>
<evidence type="ECO:0000256" key="1">
    <source>
        <dbReference type="ARBA" id="ARBA00004651"/>
    </source>
</evidence>
<feature type="transmembrane region" description="Helical" evidence="7">
    <location>
        <begin position="188"/>
        <end position="205"/>
    </location>
</feature>